<dbReference type="EMBL" id="JADQDO010000009">
    <property type="protein sequence ID" value="MBF9235074.1"/>
    <property type="molecule type" value="Genomic_DNA"/>
</dbReference>
<evidence type="ECO:0000256" key="6">
    <source>
        <dbReference type="ARBA" id="ARBA00022741"/>
    </source>
</evidence>
<dbReference type="PANTHER" id="PTHR45674:SF13">
    <property type="entry name" value="DNA LIGASE-RELATED"/>
    <property type="match status" value="1"/>
</dbReference>
<keyword evidence="4" id="KW-0235">DNA replication</keyword>
<keyword evidence="6" id="KW-0547">Nucleotide-binding</keyword>
<dbReference type="InterPro" id="IPR012309">
    <property type="entry name" value="DNA_ligase_ATP-dep_C"/>
</dbReference>
<dbReference type="EC" id="6.5.1.1" evidence="1"/>
<name>A0A931BSU3_9HYPH</name>
<dbReference type="CDD" id="cd07897">
    <property type="entry name" value="Adenylation_DNA_ligase_Bac1"/>
    <property type="match status" value="1"/>
</dbReference>
<keyword evidence="8" id="KW-0067">ATP-binding</keyword>
<keyword evidence="11" id="KW-0131">Cell cycle</keyword>
<dbReference type="GO" id="GO:0005524">
    <property type="term" value="F:ATP binding"/>
    <property type="evidence" value="ECO:0007669"/>
    <property type="project" value="UniProtKB-KW"/>
</dbReference>
<dbReference type="InterPro" id="IPR050191">
    <property type="entry name" value="ATP-dep_DNA_ligase"/>
</dbReference>
<accession>A0A931BSU3</accession>
<protein>
    <recommendedName>
        <fullName evidence="1">DNA ligase (ATP)</fullName>
        <ecNumber evidence="1">6.5.1.1</ecNumber>
    </recommendedName>
</protein>
<dbReference type="GO" id="GO:0006281">
    <property type="term" value="P:DNA repair"/>
    <property type="evidence" value="ECO:0007669"/>
    <property type="project" value="UniProtKB-KW"/>
</dbReference>
<keyword evidence="5" id="KW-0479">Metal-binding</keyword>
<dbReference type="Pfam" id="PF04679">
    <property type="entry name" value="DNA_ligase_A_C"/>
    <property type="match status" value="1"/>
</dbReference>
<feature type="domain" description="ATP-dependent DNA ligase family profile" evidence="14">
    <location>
        <begin position="325"/>
        <end position="462"/>
    </location>
</feature>
<evidence type="ECO:0000256" key="7">
    <source>
        <dbReference type="ARBA" id="ARBA00022763"/>
    </source>
</evidence>
<evidence type="ECO:0000256" key="3">
    <source>
        <dbReference type="ARBA" id="ARBA00022618"/>
    </source>
</evidence>
<dbReference type="GO" id="GO:0051301">
    <property type="term" value="P:cell division"/>
    <property type="evidence" value="ECO:0007669"/>
    <property type="project" value="UniProtKB-KW"/>
</dbReference>
<evidence type="ECO:0000256" key="5">
    <source>
        <dbReference type="ARBA" id="ARBA00022723"/>
    </source>
</evidence>
<dbReference type="Proteomes" id="UP000599312">
    <property type="component" value="Unassembled WGS sequence"/>
</dbReference>
<dbReference type="GO" id="GO:0006310">
    <property type="term" value="P:DNA recombination"/>
    <property type="evidence" value="ECO:0007669"/>
    <property type="project" value="UniProtKB-KW"/>
</dbReference>
<keyword evidence="10" id="KW-0234">DNA repair</keyword>
<evidence type="ECO:0000256" key="13">
    <source>
        <dbReference type="SAM" id="MobiDB-lite"/>
    </source>
</evidence>
<evidence type="ECO:0000256" key="2">
    <source>
        <dbReference type="ARBA" id="ARBA00022598"/>
    </source>
</evidence>
<dbReference type="Gene3D" id="3.30.470.30">
    <property type="entry name" value="DNA ligase/mRNA capping enzyme"/>
    <property type="match status" value="1"/>
</dbReference>
<keyword evidence="9" id="KW-0233">DNA recombination</keyword>
<dbReference type="PANTHER" id="PTHR45674">
    <property type="entry name" value="DNA LIGASE 1/3 FAMILY MEMBER"/>
    <property type="match status" value="1"/>
</dbReference>
<sequence length="582" mass="65512">MNRFAALLDRLVYEPRRNAKLRLLVDYFRHTPDPDRGYALAALTNALMFKEAKPGLIRGLVEERTDPVLFRMSYHYVGDLAETAALIWPTPRAIPSISNSPPQGGGEPAAPGLGHNTPIPTITEVVEALSTTGKSDLPARVASWLDALDETGRWALLKLITRELRVGVSARLAKTAVAQLGQIEPDEIELIWHGLEAPYEDLFAWVEGRAGRPESGNPAPFRPPMLAHPLEDEDIAKLEAADFIGEWKWDGIRLQAVSGKAADGRLVRRIYSRTGEDVSRAFPDLLDALEFEAALDGELLIVRDGRVQSFNVLQQRLNRKTVTAKLMTEFPAHLRVYDILTEGEEDLRDLPFLARRERLEAFVARLGDPRIDLSPMVPFTSWDGLAAARSDPASIGAGIDTDAIEGCMIKRADSPYLPGRPKGYWYKWKRDPYLVDAVMMYGQRGHGKRSSFYSDYTFGVWRDGPDGEELVPVGKAYHGFTDEELMKLDRYVRNHTVNRFGPVREVEYGKDRGLVLEVAFEGLQRSTRHKSGVAMRFPRINRIRWDKPPAEADRIETLEKILARGEKEIHPFRSQQTEGQEP</sequence>
<dbReference type="GO" id="GO:0003677">
    <property type="term" value="F:DNA binding"/>
    <property type="evidence" value="ECO:0007669"/>
    <property type="project" value="InterPro"/>
</dbReference>
<evidence type="ECO:0000256" key="11">
    <source>
        <dbReference type="ARBA" id="ARBA00023306"/>
    </source>
</evidence>
<dbReference type="PROSITE" id="PS50160">
    <property type="entry name" value="DNA_LIGASE_A3"/>
    <property type="match status" value="1"/>
</dbReference>
<dbReference type="NCBIfam" id="TIGR04120">
    <property type="entry name" value="DNA_lig_bact"/>
    <property type="match status" value="1"/>
</dbReference>
<evidence type="ECO:0000256" key="4">
    <source>
        <dbReference type="ARBA" id="ARBA00022705"/>
    </source>
</evidence>
<comment type="caution">
    <text evidence="15">The sequence shown here is derived from an EMBL/GenBank/DDBJ whole genome shotgun (WGS) entry which is preliminary data.</text>
</comment>
<evidence type="ECO:0000256" key="1">
    <source>
        <dbReference type="ARBA" id="ARBA00012727"/>
    </source>
</evidence>
<evidence type="ECO:0000313" key="15">
    <source>
        <dbReference type="EMBL" id="MBF9235074.1"/>
    </source>
</evidence>
<dbReference type="AlphaFoldDB" id="A0A931BSU3"/>
<dbReference type="GO" id="GO:0046872">
    <property type="term" value="F:metal ion binding"/>
    <property type="evidence" value="ECO:0007669"/>
    <property type="project" value="UniProtKB-KW"/>
</dbReference>
<dbReference type="InterPro" id="IPR036599">
    <property type="entry name" value="DNA_ligase_N_sf"/>
</dbReference>
<comment type="catalytic activity">
    <reaction evidence="12">
        <text>ATP + (deoxyribonucleotide)n-3'-hydroxyl + 5'-phospho-(deoxyribonucleotide)m = (deoxyribonucleotide)n+m + AMP + diphosphate.</text>
        <dbReference type="EC" id="6.5.1.1"/>
    </reaction>
</comment>
<dbReference type="Gene3D" id="1.10.3260.10">
    <property type="entry name" value="DNA ligase, ATP-dependent, N-terminal domain"/>
    <property type="match status" value="1"/>
</dbReference>
<dbReference type="InterPro" id="IPR012340">
    <property type="entry name" value="NA-bd_OB-fold"/>
</dbReference>
<reference evidence="15" key="1">
    <citation type="submission" date="2020-11" db="EMBL/GenBank/DDBJ databases">
        <authorList>
            <person name="Kim M.K."/>
        </authorList>
    </citation>
    <scope>NUCLEOTIDE SEQUENCE</scope>
    <source>
        <strain evidence="15">BT350</strain>
    </source>
</reference>
<dbReference type="Pfam" id="PF01068">
    <property type="entry name" value="DNA_ligase_A_M"/>
    <property type="match status" value="1"/>
</dbReference>
<dbReference type="InterPro" id="IPR026333">
    <property type="entry name" value="ATP_dep_DNA_lig_pp_1105_fam"/>
</dbReference>
<dbReference type="InterPro" id="IPR012310">
    <property type="entry name" value="DNA_ligase_ATP-dep_cent"/>
</dbReference>
<dbReference type="CDD" id="cd07972">
    <property type="entry name" value="OBF_DNA_ligase_Arch_LigB"/>
    <property type="match status" value="1"/>
</dbReference>
<dbReference type="NCBIfam" id="NF006701">
    <property type="entry name" value="PRK09247.1"/>
    <property type="match status" value="1"/>
</dbReference>
<evidence type="ECO:0000256" key="10">
    <source>
        <dbReference type="ARBA" id="ARBA00023204"/>
    </source>
</evidence>
<dbReference type="GO" id="GO:0006260">
    <property type="term" value="P:DNA replication"/>
    <property type="evidence" value="ECO:0007669"/>
    <property type="project" value="UniProtKB-KW"/>
</dbReference>
<organism evidence="15 16">
    <name type="scientific">Microvirga alba</name>
    <dbReference type="NCBI Taxonomy" id="2791025"/>
    <lineage>
        <taxon>Bacteria</taxon>
        <taxon>Pseudomonadati</taxon>
        <taxon>Pseudomonadota</taxon>
        <taxon>Alphaproteobacteria</taxon>
        <taxon>Hyphomicrobiales</taxon>
        <taxon>Methylobacteriaceae</taxon>
        <taxon>Microvirga</taxon>
    </lineage>
</organism>
<dbReference type="SUPFAM" id="SSF56091">
    <property type="entry name" value="DNA ligase/mRNA capping enzyme, catalytic domain"/>
    <property type="match status" value="1"/>
</dbReference>
<evidence type="ECO:0000256" key="9">
    <source>
        <dbReference type="ARBA" id="ARBA00023172"/>
    </source>
</evidence>
<evidence type="ECO:0000313" key="16">
    <source>
        <dbReference type="Proteomes" id="UP000599312"/>
    </source>
</evidence>
<keyword evidence="16" id="KW-1185">Reference proteome</keyword>
<gene>
    <name evidence="15" type="ORF">I2H38_17000</name>
</gene>
<evidence type="ECO:0000259" key="14">
    <source>
        <dbReference type="PROSITE" id="PS50160"/>
    </source>
</evidence>
<dbReference type="SUPFAM" id="SSF50249">
    <property type="entry name" value="Nucleic acid-binding proteins"/>
    <property type="match status" value="1"/>
</dbReference>
<dbReference type="Gene3D" id="2.40.50.140">
    <property type="entry name" value="Nucleic acid-binding proteins"/>
    <property type="match status" value="1"/>
</dbReference>
<keyword evidence="7" id="KW-0227">DNA damage</keyword>
<keyword evidence="3" id="KW-0132">Cell division</keyword>
<dbReference type="GO" id="GO:0003910">
    <property type="term" value="F:DNA ligase (ATP) activity"/>
    <property type="evidence" value="ECO:0007669"/>
    <property type="project" value="UniProtKB-EC"/>
</dbReference>
<dbReference type="FunFam" id="2.40.50.140:FF:000228">
    <property type="entry name" value="ATP-dependent DNA ligase"/>
    <property type="match status" value="1"/>
</dbReference>
<proteinExistence type="predicted"/>
<evidence type="ECO:0000256" key="12">
    <source>
        <dbReference type="ARBA" id="ARBA00034003"/>
    </source>
</evidence>
<keyword evidence="2 15" id="KW-0436">Ligase</keyword>
<feature type="region of interest" description="Disordered" evidence="13">
    <location>
        <begin position="96"/>
        <end position="117"/>
    </location>
</feature>
<evidence type="ECO:0000256" key="8">
    <source>
        <dbReference type="ARBA" id="ARBA00022840"/>
    </source>
</evidence>
<dbReference type="RefSeq" id="WP_196273052.1">
    <property type="nucleotide sequence ID" value="NZ_JADQDO010000009.1"/>
</dbReference>